<dbReference type="AntiFam" id="ANF00072">
    <property type="entry name" value="Shadow ORF (opposite TypA)"/>
</dbReference>
<reference evidence="1" key="1">
    <citation type="submission" date="2019-08" db="EMBL/GenBank/DDBJ databases">
        <authorList>
            <person name="Kucharzyk K."/>
            <person name="Murdoch R.W."/>
            <person name="Higgins S."/>
            <person name="Loffler F."/>
        </authorList>
    </citation>
    <scope>NUCLEOTIDE SEQUENCE</scope>
</reference>
<sequence>MALDSNALLPLQVHGVQDLIVHIPSGDGLGCFQKSVGKRAFTVIDMGYNTKVPNMLHFMSGGVNVRVQR</sequence>
<proteinExistence type="predicted"/>
<organism evidence="1">
    <name type="scientific">bioreactor metagenome</name>
    <dbReference type="NCBI Taxonomy" id="1076179"/>
    <lineage>
        <taxon>unclassified sequences</taxon>
        <taxon>metagenomes</taxon>
        <taxon>ecological metagenomes</taxon>
    </lineage>
</organism>
<protein>
    <submittedName>
        <fullName evidence="1">Uncharacterized protein</fullName>
    </submittedName>
</protein>
<dbReference type="AlphaFoldDB" id="A0A645FZ85"/>
<evidence type="ECO:0000313" key="1">
    <source>
        <dbReference type="EMBL" id="MPN17184.1"/>
    </source>
</evidence>
<accession>A0A645FZ85</accession>
<gene>
    <name evidence="1" type="ORF">SDC9_164534</name>
</gene>
<name>A0A645FZ85_9ZZZZ</name>
<comment type="caution">
    <text evidence="1">The sequence shown here is derived from an EMBL/GenBank/DDBJ whole genome shotgun (WGS) entry which is preliminary data.</text>
</comment>
<dbReference type="EMBL" id="VSSQ01064246">
    <property type="protein sequence ID" value="MPN17184.1"/>
    <property type="molecule type" value="Genomic_DNA"/>
</dbReference>